<dbReference type="InterPro" id="IPR012908">
    <property type="entry name" value="PGAP1-ab_dom-like"/>
</dbReference>
<dbReference type="PANTHER" id="PTHR37946">
    <property type="entry name" value="SLL1969 PROTEIN"/>
    <property type="match status" value="1"/>
</dbReference>
<dbReference type="Pfam" id="PF07819">
    <property type="entry name" value="PGAP1"/>
    <property type="match status" value="1"/>
</dbReference>
<evidence type="ECO:0000259" key="1">
    <source>
        <dbReference type="Pfam" id="PF07819"/>
    </source>
</evidence>
<evidence type="ECO:0000313" key="3">
    <source>
        <dbReference type="Proteomes" id="UP000064912"/>
    </source>
</evidence>
<dbReference type="KEGG" id="rsu:NHU_00833"/>
<dbReference type="GO" id="GO:0016788">
    <property type="term" value="F:hydrolase activity, acting on ester bonds"/>
    <property type="evidence" value="ECO:0007669"/>
    <property type="project" value="InterPro"/>
</dbReference>
<sequence>MKKANITVHLEEDFDQWDRRKERWLIERLSELAGCSVEEVQVRGRKKACVLLFLELPEEAAARLESEFKSGLNPGEYTRQSVKDIVKEILDEFDDVSIRADLVRRSNYVATTPKPQPPLFVLIHGWTGSRDSFGKLPAILEEEYNCEVEIPEYKSSFRTGGDPLLILGGQLSTTINNRTFQSPRQVVLIGHSMGGVVLRTSLVESLRDKHRHYARNVELIVNVASPLGGTWLGGLANYIPGKFSVMKQAAELSMNSPTLAETTKWWHHWVSENKHLEGRIRSIYSADDQVVPINSAIGQDPNAICISGTGHSDIVKPQDRADEISLTILRLATVAGIRRFDMAAKTSDGENAHPAEVRARTF</sequence>
<dbReference type="Proteomes" id="UP000064912">
    <property type="component" value="Chromosome"/>
</dbReference>
<dbReference type="AlphaFoldDB" id="A0A0D6AZ13"/>
<organism evidence="2 3">
    <name type="scientific">Rhodovulum sulfidophilum</name>
    <name type="common">Rhodobacter sulfidophilus</name>
    <dbReference type="NCBI Taxonomy" id="35806"/>
    <lineage>
        <taxon>Bacteria</taxon>
        <taxon>Pseudomonadati</taxon>
        <taxon>Pseudomonadota</taxon>
        <taxon>Alphaproteobacteria</taxon>
        <taxon>Rhodobacterales</taxon>
        <taxon>Paracoccaceae</taxon>
        <taxon>Rhodovulum</taxon>
    </lineage>
</organism>
<reference evidence="2 3" key="1">
    <citation type="submission" date="2015-02" db="EMBL/GenBank/DDBJ databases">
        <title>Genome sequene of Rhodovulum sulfidophilum DSM 2351.</title>
        <authorList>
            <person name="Nagao N."/>
        </authorList>
    </citation>
    <scope>NUCLEOTIDE SEQUENCE [LARGE SCALE GENOMIC DNA]</scope>
    <source>
        <strain evidence="2 3">DSM 2351</strain>
    </source>
</reference>
<dbReference type="Gene3D" id="3.40.50.1820">
    <property type="entry name" value="alpha/beta hydrolase"/>
    <property type="match status" value="1"/>
</dbReference>
<protein>
    <recommendedName>
        <fullName evidence="1">GPI inositol-deacylase PGAP1-like alpha/beta domain-containing protein</fullName>
    </recommendedName>
</protein>
<proteinExistence type="predicted"/>
<gene>
    <name evidence="2" type="ORF">NHU_00833</name>
</gene>
<accession>A0A0D6AZ13</accession>
<dbReference type="SUPFAM" id="SSF53474">
    <property type="entry name" value="alpha/beta-Hydrolases"/>
    <property type="match status" value="1"/>
</dbReference>
<dbReference type="PATRIC" id="fig|35806.4.peg.854"/>
<dbReference type="EMBL" id="AP014800">
    <property type="protein sequence ID" value="BAQ68001.1"/>
    <property type="molecule type" value="Genomic_DNA"/>
</dbReference>
<dbReference type="PANTHER" id="PTHR37946:SF1">
    <property type="entry name" value="SLL1969 PROTEIN"/>
    <property type="match status" value="1"/>
</dbReference>
<feature type="domain" description="GPI inositol-deacylase PGAP1-like alpha/beta" evidence="1">
    <location>
        <begin position="178"/>
        <end position="227"/>
    </location>
</feature>
<name>A0A0D6AZ13_RHOSU</name>
<evidence type="ECO:0000313" key="2">
    <source>
        <dbReference type="EMBL" id="BAQ68001.1"/>
    </source>
</evidence>
<dbReference type="InterPro" id="IPR029058">
    <property type="entry name" value="AB_hydrolase_fold"/>
</dbReference>